<evidence type="ECO:0000313" key="2">
    <source>
        <dbReference type="EMBL" id="KAA5540240.1"/>
    </source>
</evidence>
<name>A0A5M6D0M4_9BACT</name>
<evidence type="ECO:0000256" key="1">
    <source>
        <dbReference type="SAM" id="MobiDB-lite"/>
    </source>
</evidence>
<evidence type="ECO:0000313" key="3">
    <source>
        <dbReference type="Proteomes" id="UP000324479"/>
    </source>
</evidence>
<gene>
    <name evidence="2" type="ORF">FYK55_21665</name>
</gene>
<feature type="region of interest" description="Disordered" evidence="1">
    <location>
        <begin position="166"/>
        <end position="213"/>
    </location>
</feature>
<feature type="compositionally biased region" description="Basic and acidic residues" evidence="1">
    <location>
        <begin position="96"/>
        <end position="113"/>
    </location>
</feature>
<accession>A0A5M6D0M4</accession>
<feature type="region of interest" description="Disordered" evidence="1">
    <location>
        <begin position="82"/>
        <end position="117"/>
    </location>
</feature>
<keyword evidence="3" id="KW-1185">Reference proteome</keyword>
<dbReference type="EMBL" id="VWOX01000014">
    <property type="protein sequence ID" value="KAA5540240.1"/>
    <property type="molecule type" value="Genomic_DNA"/>
</dbReference>
<dbReference type="AlphaFoldDB" id="A0A5M6D0M4"/>
<protein>
    <submittedName>
        <fullName evidence="2">Uncharacterized protein</fullName>
    </submittedName>
</protein>
<dbReference type="Proteomes" id="UP000324479">
    <property type="component" value="Unassembled WGS sequence"/>
</dbReference>
<dbReference type="RefSeq" id="WP_150078713.1">
    <property type="nucleotide sequence ID" value="NZ_VWOX01000014.1"/>
</dbReference>
<proteinExistence type="predicted"/>
<organism evidence="2 3">
    <name type="scientific">Roseiconus nitratireducens</name>
    <dbReference type="NCBI Taxonomy" id="2605748"/>
    <lineage>
        <taxon>Bacteria</taxon>
        <taxon>Pseudomonadati</taxon>
        <taxon>Planctomycetota</taxon>
        <taxon>Planctomycetia</taxon>
        <taxon>Pirellulales</taxon>
        <taxon>Pirellulaceae</taxon>
        <taxon>Roseiconus</taxon>
    </lineage>
</organism>
<reference evidence="2 3" key="1">
    <citation type="submission" date="2019-08" db="EMBL/GenBank/DDBJ databases">
        <authorList>
            <person name="Dhanesh K."/>
            <person name="Kumar G."/>
            <person name="Sasikala C."/>
            <person name="Venkata Ramana C."/>
        </authorList>
    </citation>
    <scope>NUCLEOTIDE SEQUENCE [LARGE SCALE GENOMIC DNA]</scope>
    <source>
        <strain evidence="2 3">JC645</strain>
    </source>
</reference>
<comment type="caution">
    <text evidence="2">The sequence shown here is derived from an EMBL/GenBank/DDBJ whole genome shotgun (WGS) entry which is preliminary data.</text>
</comment>
<sequence length="213" mass="23540">MTLTSFIIACSIAKSSPSQEISAGQSITLPDVDLPQTPPQAVSPRTQELIRQAIEGKPVPATADPMLQDVLDHIRGSRLLEGFPDAEDVIPPPKQPGDRAKSLAEHDNPDSTHRYPRLIPEAAPWKNRVKELRTAELLLRTARLLAKQRPVDEKREQLVNEMCRQAVLLASPEPSHKQPSQTRPPRRRPHPDLPLDPHSTTPQGGEPLSPQSP</sequence>